<feature type="transmembrane region" description="Helical" evidence="7">
    <location>
        <begin position="286"/>
        <end position="304"/>
    </location>
</feature>
<feature type="transmembrane region" description="Helical" evidence="7">
    <location>
        <begin position="95"/>
        <end position="119"/>
    </location>
</feature>
<evidence type="ECO:0000256" key="4">
    <source>
        <dbReference type="ARBA" id="ARBA00022737"/>
    </source>
</evidence>
<evidence type="ECO:0000256" key="2">
    <source>
        <dbReference type="ARBA" id="ARBA00022448"/>
    </source>
</evidence>
<name>A0ABV1HQH5_9FIRM</name>
<evidence type="ECO:0000256" key="7">
    <source>
        <dbReference type="SAM" id="Phobius"/>
    </source>
</evidence>
<feature type="transmembrane region" description="Helical" evidence="7">
    <location>
        <begin position="181"/>
        <end position="200"/>
    </location>
</feature>
<keyword evidence="10" id="KW-1185">Reference proteome</keyword>
<dbReference type="InterPro" id="IPR004680">
    <property type="entry name" value="Cit_transptr-like_dom"/>
</dbReference>
<evidence type="ECO:0000256" key="6">
    <source>
        <dbReference type="ARBA" id="ARBA00023136"/>
    </source>
</evidence>
<dbReference type="Proteomes" id="UP001437460">
    <property type="component" value="Unassembled WGS sequence"/>
</dbReference>
<comment type="subcellular location">
    <subcellularLocation>
        <location evidence="1">Membrane</location>
        <topology evidence="1">Multi-pass membrane protein</topology>
    </subcellularLocation>
</comment>
<dbReference type="EMBL" id="JBBMFJ010000057">
    <property type="protein sequence ID" value="MEQ2564574.1"/>
    <property type="molecule type" value="Genomic_DNA"/>
</dbReference>
<protein>
    <submittedName>
        <fullName evidence="9">SLC13 family permease</fullName>
    </submittedName>
</protein>
<dbReference type="PANTHER" id="PTHR43652">
    <property type="entry name" value="BASIC AMINO ACID ANTIPORTER YFCC-RELATED"/>
    <property type="match status" value="1"/>
</dbReference>
<dbReference type="PANTHER" id="PTHR43652:SF2">
    <property type="entry name" value="BASIC AMINO ACID ANTIPORTER YFCC-RELATED"/>
    <property type="match status" value="1"/>
</dbReference>
<keyword evidence="4" id="KW-0677">Repeat</keyword>
<evidence type="ECO:0000256" key="1">
    <source>
        <dbReference type="ARBA" id="ARBA00004141"/>
    </source>
</evidence>
<feature type="transmembrane region" description="Helical" evidence="7">
    <location>
        <begin position="234"/>
        <end position="251"/>
    </location>
</feature>
<proteinExistence type="predicted"/>
<feature type="transmembrane region" description="Helical" evidence="7">
    <location>
        <begin position="324"/>
        <end position="342"/>
    </location>
</feature>
<comment type="caution">
    <text evidence="9">The sequence shown here is derived from an EMBL/GenBank/DDBJ whole genome shotgun (WGS) entry which is preliminary data.</text>
</comment>
<feature type="transmembrane region" description="Helical" evidence="7">
    <location>
        <begin position="5"/>
        <end position="21"/>
    </location>
</feature>
<feature type="domain" description="Citrate transporter-like" evidence="8">
    <location>
        <begin position="19"/>
        <end position="371"/>
    </location>
</feature>
<feature type="transmembrane region" description="Helical" evidence="7">
    <location>
        <begin position="377"/>
        <end position="397"/>
    </location>
</feature>
<organism evidence="9 10">
    <name type="scientific">Ventrimonas faecis</name>
    <dbReference type="NCBI Taxonomy" id="3133170"/>
    <lineage>
        <taxon>Bacteria</taxon>
        <taxon>Bacillati</taxon>
        <taxon>Bacillota</taxon>
        <taxon>Clostridia</taxon>
        <taxon>Lachnospirales</taxon>
        <taxon>Lachnospiraceae</taxon>
        <taxon>Ventrimonas</taxon>
    </lineage>
</organism>
<feature type="transmembrane region" description="Helical" evidence="7">
    <location>
        <begin position="139"/>
        <end position="161"/>
    </location>
</feature>
<reference evidence="9 10" key="1">
    <citation type="submission" date="2024-03" db="EMBL/GenBank/DDBJ databases">
        <title>Human intestinal bacterial collection.</title>
        <authorList>
            <person name="Pauvert C."/>
            <person name="Hitch T.C.A."/>
            <person name="Clavel T."/>
        </authorList>
    </citation>
    <scope>NUCLEOTIDE SEQUENCE [LARGE SCALE GENOMIC DNA]</scope>
    <source>
        <strain evidence="9 10">CLA-AP-H27</strain>
    </source>
</reference>
<dbReference type="RefSeq" id="WP_349230558.1">
    <property type="nucleotide sequence ID" value="NZ_JBBMFJ010000057.1"/>
</dbReference>
<keyword evidence="3 7" id="KW-0812">Transmembrane</keyword>
<gene>
    <name evidence="9" type="ORF">WMO41_15610</name>
</gene>
<evidence type="ECO:0000313" key="10">
    <source>
        <dbReference type="Proteomes" id="UP001437460"/>
    </source>
</evidence>
<dbReference type="Pfam" id="PF03600">
    <property type="entry name" value="CitMHS"/>
    <property type="match status" value="1"/>
</dbReference>
<feature type="transmembrane region" description="Helical" evidence="7">
    <location>
        <begin position="257"/>
        <end position="274"/>
    </location>
</feature>
<evidence type="ECO:0000256" key="5">
    <source>
        <dbReference type="ARBA" id="ARBA00022989"/>
    </source>
</evidence>
<feature type="transmembrane region" description="Helical" evidence="7">
    <location>
        <begin position="58"/>
        <end position="75"/>
    </location>
</feature>
<evidence type="ECO:0000256" key="3">
    <source>
        <dbReference type="ARBA" id="ARBA00022692"/>
    </source>
</evidence>
<evidence type="ECO:0000313" key="9">
    <source>
        <dbReference type="EMBL" id="MEQ2564574.1"/>
    </source>
</evidence>
<accession>A0ABV1HQH5</accession>
<keyword evidence="6 7" id="KW-0472">Membrane</keyword>
<feature type="transmembrane region" description="Helical" evidence="7">
    <location>
        <begin position="409"/>
        <end position="428"/>
    </location>
</feature>
<evidence type="ECO:0000259" key="8">
    <source>
        <dbReference type="Pfam" id="PF03600"/>
    </source>
</evidence>
<keyword evidence="2" id="KW-0813">Transport</keyword>
<dbReference type="InterPro" id="IPR051679">
    <property type="entry name" value="DASS-Related_Transporters"/>
</dbReference>
<sequence>MTTQMMICIVIFAATLVSYMLNKIPMWITAMISMSALFATGCIDAAGALSGFSNNNTILMATMFIVASGFRRTSLVDSMCSGIMKVTGGSFKMAYLGYLLLAAILTNFIASPMVVYAIVSPLLTALCDKTDNSRSTYMFPIMVVCISCCGILPLPTAIQMAGQFTGFMESYGFVGMTFNPMNFLIGSWPILIVSIAWAMFIGPKCTPKNPVIPIATKENGGAAAKKLSPMTDKIGIITFFGTILALIFSAQLKQPTWFIALVGSLIMVLFGVVDQKNALRDIPWDMLMLFVGALSLGTALTNTGAGNMIGDALATAVGGTHNNYVLGALFFIIPFLLTQFMLNRAVSAVFVPICLLTSSSLGANPIGLILLVNAGSLTAFMTPMATPAVAMCMADGGYDLKSIVKSGSIITLILPIVYIAYTMTVFPAF</sequence>
<keyword evidence="5 7" id="KW-1133">Transmembrane helix</keyword>